<organism evidence="1">
    <name type="scientific">Streptomyces sp. CMC78</name>
    <dbReference type="NCBI Taxonomy" id="3231512"/>
    <lineage>
        <taxon>Bacteria</taxon>
        <taxon>Bacillati</taxon>
        <taxon>Actinomycetota</taxon>
        <taxon>Actinomycetes</taxon>
        <taxon>Kitasatosporales</taxon>
        <taxon>Streptomycetaceae</taxon>
        <taxon>Streptomyces</taxon>
    </lineage>
</organism>
<dbReference type="EMBL" id="AP035884">
    <property type="protein sequence ID" value="BFP51703.1"/>
    <property type="molecule type" value="Genomic_DNA"/>
</dbReference>
<sequence>MRQGRHQIAERLARTGAGLDEQMGLVVDGLGDGFGHGDLAGPFRTADGGDGGVQELGEGWLRHSPTTLRRTTDNGGHSRIRAEECNGLGTVPWIAACGRLARSR</sequence>
<dbReference type="AlphaFoldDB" id="A0AB33K931"/>
<name>A0AB33K931_9ACTN</name>
<gene>
    <name evidence="1" type="ORF">SCMC78_15100</name>
</gene>
<protein>
    <submittedName>
        <fullName evidence="1">Uncharacterized protein</fullName>
    </submittedName>
</protein>
<proteinExistence type="predicted"/>
<reference evidence="1" key="1">
    <citation type="submission" date="2024-07" db="EMBL/GenBank/DDBJ databases">
        <title>Complete genome sequences of cellulolytic bacteria, Kitasatospora sp. CMC57 and Streptomyces sp. CMC78, isolated from Japanese agricultural soil.</title>
        <authorList>
            <person name="Hashimoto T."/>
            <person name="Ito M."/>
            <person name="Iwamoto M."/>
            <person name="Fukahori D."/>
            <person name="Shoda T."/>
            <person name="Sakoda M."/>
            <person name="Morohoshi T."/>
            <person name="Mitsuboshi M."/>
            <person name="Nishizawa T."/>
        </authorList>
    </citation>
    <scope>NUCLEOTIDE SEQUENCE</scope>
    <source>
        <strain evidence="1">CMC78</strain>
    </source>
</reference>
<accession>A0AB33K931</accession>
<evidence type="ECO:0000313" key="1">
    <source>
        <dbReference type="EMBL" id="BFP51703.1"/>
    </source>
</evidence>
<dbReference type="KEGG" id="stcm:SCMC78_15100"/>